<dbReference type="AlphaFoldDB" id="A0A2P8DDW2"/>
<feature type="domain" description="YokE-like PH" evidence="2">
    <location>
        <begin position="36"/>
        <end position="122"/>
    </location>
</feature>
<dbReference type="RefSeq" id="WP_170134282.1">
    <property type="nucleotide sequence ID" value="NZ_PYGA01000015.1"/>
</dbReference>
<gene>
    <name evidence="3" type="ORF">CLV63_11552</name>
</gene>
<evidence type="ECO:0000256" key="1">
    <source>
        <dbReference type="SAM" id="MobiDB-lite"/>
    </source>
</evidence>
<protein>
    <submittedName>
        <fullName evidence="3">PH (Pleckstrin Homology) domain-containing protein</fullName>
    </submittedName>
</protein>
<organism evidence="3 4">
    <name type="scientific">Murinocardiopsis flavida</name>
    <dbReference type="NCBI Taxonomy" id="645275"/>
    <lineage>
        <taxon>Bacteria</taxon>
        <taxon>Bacillati</taxon>
        <taxon>Actinomycetota</taxon>
        <taxon>Actinomycetes</taxon>
        <taxon>Streptosporangiales</taxon>
        <taxon>Nocardiopsidaceae</taxon>
        <taxon>Murinocardiopsis</taxon>
    </lineage>
</organism>
<feature type="region of interest" description="Disordered" evidence="1">
    <location>
        <begin position="127"/>
        <end position="162"/>
    </location>
</feature>
<feature type="compositionally biased region" description="Pro residues" evidence="1">
    <location>
        <begin position="140"/>
        <end position="156"/>
    </location>
</feature>
<name>A0A2P8DDW2_9ACTN</name>
<dbReference type="InterPro" id="IPR039519">
    <property type="entry name" value="YokE-like_PH"/>
</dbReference>
<dbReference type="Pfam" id="PF14470">
    <property type="entry name" value="bPH_3"/>
    <property type="match status" value="1"/>
</dbReference>
<proteinExistence type="predicted"/>
<keyword evidence="4" id="KW-1185">Reference proteome</keyword>
<dbReference type="Proteomes" id="UP000240542">
    <property type="component" value="Unassembled WGS sequence"/>
</dbReference>
<accession>A0A2P8DDW2</accession>
<reference evidence="3 4" key="1">
    <citation type="submission" date="2018-03" db="EMBL/GenBank/DDBJ databases">
        <title>Genomic Encyclopedia of Archaeal and Bacterial Type Strains, Phase II (KMG-II): from individual species to whole genera.</title>
        <authorList>
            <person name="Goeker M."/>
        </authorList>
    </citation>
    <scope>NUCLEOTIDE SEQUENCE [LARGE SCALE GENOMIC DNA]</scope>
    <source>
        <strain evidence="3 4">DSM 45312</strain>
    </source>
</reference>
<comment type="caution">
    <text evidence="3">The sequence shown here is derived from an EMBL/GenBank/DDBJ whole genome shotgun (WGS) entry which is preliminary data.</text>
</comment>
<evidence type="ECO:0000313" key="3">
    <source>
        <dbReference type="EMBL" id="PSK95392.1"/>
    </source>
</evidence>
<evidence type="ECO:0000313" key="4">
    <source>
        <dbReference type="Proteomes" id="UP000240542"/>
    </source>
</evidence>
<sequence length="190" mass="21209">MADAELRPDIRAAKDRMSRRRGARREIRNLAEHLWEGERVSHLVGGMYGPGTGLVALTDRRLMFLRDGWASQTTENFPFEKISSVQWSSGMLVGKIIVFTPGNKTAITQVRRPDGKAVVDALNNIMTRGPARPQPRHVRPPVPDPLPRAEPLPPVEHPGEAAGTSLAMLRTLRDRGVLRPPEFAEFVQRL</sequence>
<dbReference type="EMBL" id="PYGA01000015">
    <property type="protein sequence ID" value="PSK95392.1"/>
    <property type="molecule type" value="Genomic_DNA"/>
</dbReference>
<evidence type="ECO:0000259" key="2">
    <source>
        <dbReference type="Pfam" id="PF14470"/>
    </source>
</evidence>